<keyword evidence="3" id="KW-1227">Viral tail protein</keyword>
<keyword evidence="2" id="KW-1162">Viral penetration into host cytoplasm</keyword>
<evidence type="ECO:0000259" key="9">
    <source>
        <dbReference type="Pfam" id="PF17481"/>
    </source>
</evidence>
<feature type="domain" description="Tail sheath protein Gp18-like" evidence="11">
    <location>
        <begin position="33"/>
        <end position="71"/>
    </location>
</feature>
<dbReference type="Pfam" id="PF22671">
    <property type="entry name" value="Gp18_domIII_N"/>
    <property type="match status" value="1"/>
</dbReference>
<feature type="domain" description="Phage tail sheath protein-like beta-sandwich" evidence="9">
    <location>
        <begin position="102"/>
        <end position="188"/>
    </location>
</feature>
<dbReference type="GO" id="GO:0099000">
    <property type="term" value="P:symbiont genome ejection through host cell envelope, contractile tail mechanism"/>
    <property type="evidence" value="ECO:0007669"/>
    <property type="project" value="UniProtKB-KW"/>
</dbReference>
<dbReference type="InterPro" id="IPR020287">
    <property type="entry name" value="Tail_sheath_C"/>
</dbReference>
<dbReference type="Pfam" id="PF17482">
    <property type="entry name" value="Phage_sheath_1C"/>
    <property type="match status" value="1"/>
</dbReference>
<sequence length="445" mass="47525">MAGGTWTAQNKIRPGVYIRFRSEQDVDFTVGSRGTVAICEPLSWGPVGVVTELTAGQDPTAVIGYPLTSPQARFLQQIFRGTNRSSGASRVLLYRPTGTSSAEATASLTPLTATAKYPGVRGNDITVAVVAIPDEEGSFYVNTIVDGAIVDQQVAETVEDLAANDWVTWSGTGALAASAGTPLAGGLDGTVAAAAYTNFLTAIEPYRFDILIYDGTDATTLSAMQSFVQRMCEDNGQYCQLVASFTTPPDSRYVIDVQSGAQLADGTTLTKQQLCWWAGGVQAGAQANESLTYATHPDAVAPVPVMTNAQVEAALTAGQLVLTSDFDVVHIEQDINSLTTYTVDIGEVFRKNRTMRVCNTIANDIYQQFSVNYLGVINNNETGRGLFKQAVVKYLSDLQAQEAIQNFSADDVEVLAGDDIDSIVVNLAIQVVDSIEKIYMTVTVS</sequence>
<dbReference type="Pfam" id="PF17481">
    <property type="entry name" value="Phage_sheath_domII"/>
    <property type="match status" value="1"/>
</dbReference>
<evidence type="ECO:0000256" key="4">
    <source>
        <dbReference type="ARBA" id="ARBA00022766"/>
    </source>
</evidence>
<keyword evidence="5" id="KW-1229">Viral tail sheath protein</keyword>
<comment type="similarity">
    <text evidence="1">Belongs to the myoviridae tail sheath protein family.</text>
</comment>
<dbReference type="Pfam" id="PF04984">
    <property type="entry name" value="Phage_sheath_1"/>
    <property type="match status" value="1"/>
</dbReference>
<dbReference type="Gene3D" id="2.60.40.4290">
    <property type="match status" value="1"/>
</dbReference>
<dbReference type="Gene3D" id="3.40.50.11790">
    <property type="match status" value="1"/>
</dbReference>
<evidence type="ECO:0000256" key="1">
    <source>
        <dbReference type="ARBA" id="ARBA00008005"/>
    </source>
</evidence>
<feature type="domain" description="Tail sheath protein C-terminal" evidence="10">
    <location>
        <begin position="347"/>
        <end position="444"/>
    </location>
</feature>
<proteinExistence type="inferred from homology"/>
<dbReference type="InterPro" id="IPR035326">
    <property type="entry name" value="Beta_sandwich_Seath"/>
</dbReference>
<evidence type="ECO:0000256" key="3">
    <source>
        <dbReference type="ARBA" id="ARBA00022732"/>
    </source>
</evidence>
<keyword evidence="6" id="KW-1171">Viral genome ejection through host cell envelope</keyword>
<evidence type="ECO:0000256" key="5">
    <source>
        <dbReference type="ARBA" id="ARBA00023003"/>
    </source>
</evidence>
<evidence type="ECO:0000259" key="10">
    <source>
        <dbReference type="Pfam" id="PF17482"/>
    </source>
</evidence>
<name>A0A8S5LFS8_9CAUD</name>
<evidence type="ECO:0000256" key="2">
    <source>
        <dbReference type="ARBA" id="ARBA00022595"/>
    </source>
</evidence>
<feature type="domain" description="Tail sheath protein subtilisin-like" evidence="8">
    <location>
        <begin position="189"/>
        <end position="337"/>
    </location>
</feature>
<organism evidence="12">
    <name type="scientific">Myoviridae sp. ctHP32</name>
    <dbReference type="NCBI Taxonomy" id="2823539"/>
    <lineage>
        <taxon>Viruses</taxon>
        <taxon>Duplodnaviria</taxon>
        <taxon>Heunggongvirae</taxon>
        <taxon>Uroviricota</taxon>
        <taxon>Caudoviricetes</taxon>
    </lineage>
</organism>
<evidence type="ECO:0000313" key="12">
    <source>
        <dbReference type="EMBL" id="DAD68806.1"/>
    </source>
</evidence>
<dbReference type="GO" id="GO:0098027">
    <property type="term" value="C:virus tail, sheath"/>
    <property type="evidence" value="ECO:0007669"/>
    <property type="project" value="UniProtKB-KW"/>
</dbReference>
<dbReference type="EMBL" id="BK014710">
    <property type="protein sequence ID" value="DAD68806.1"/>
    <property type="molecule type" value="Genomic_DNA"/>
</dbReference>
<keyword evidence="7" id="KW-1160">Virus entry into host cell</keyword>
<dbReference type="Gene3D" id="3.30.360.90">
    <property type="match status" value="1"/>
</dbReference>
<dbReference type="InterPro" id="IPR054564">
    <property type="entry name" value="Gp18_domIII_N"/>
</dbReference>
<evidence type="ECO:0000259" key="8">
    <source>
        <dbReference type="Pfam" id="PF04984"/>
    </source>
</evidence>
<dbReference type="Gene3D" id="3.30.1490.360">
    <property type="match status" value="1"/>
</dbReference>
<accession>A0A8S5LFS8</accession>
<evidence type="ECO:0000256" key="7">
    <source>
        <dbReference type="ARBA" id="ARBA00023296"/>
    </source>
</evidence>
<reference evidence="12" key="1">
    <citation type="journal article" date="2021" name="Proc. Natl. Acad. Sci. U.S.A.">
        <title>A Catalog of Tens of Thousands of Viruses from Human Metagenomes Reveals Hidden Associations with Chronic Diseases.</title>
        <authorList>
            <person name="Tisza M.J."/>
            <person name="Buck C.B."/>
        </authorList>
    </citation>
    <scope>NUCLEOTIDE SEQUENCE</scope>
    <source>
        <strain evidence="12">CtHP32</strain>
    </source>
</reference>
<dbReference type="Gene3D" id="3.30.1370.220">
    <property type="match status" value="1"/>
</dbReference>
<keyword evidence="5" id="KW-0946">Virion</keyword>
<protein>
    <submittedName>
        <fullName evidence="12">Tail sheath protein</fullName>
    </submittedName>
</protein>
<evidence type="ECO:0000259" key="11">
    <source>
        <dbReference type="Pfam" id="PF22671"/>
    </source>
</evidence>
<dbReference type="InterPro" id="IPR035089">
    <property type="entry name" value="Phage_sheath_subtilisin"/>
</dbReference>
<evidence type="ECO:0000256" key="6">
    <source>
        <dbReference type="ARBA" id="ARBA00023009"/>
    </source>
</evidence>
<keyword evidence="4" id="KW-1242">Viral contractile tail ejection system</keyword>